<dbReference type="Pfam" id="PF00249">
    <property type="entry name" value="Myb_DNA-binding"/>
    <property type="match status" value="1"/>
</dbReference>
<accession>A0A8T1W2N5</accession>
<comment type="caution">
    <text evidence="7">The sequence shown here is derived from an EMBL/GenBank/DDBJ whole genome shotgun (WGS) entry which is preliminary data.</text>
</comment>
<dbReference type="InterPro" id="IPR006447">
    <property type="entry name" value="Myb_dom_plants"/>
</dbReference>
<evidence type="ECO:0000256" key="4">
    <source>
        <dbReference type="SAM" id="MobiDB-lite"/>
    </source>
</evidence>
<dbReference type="InterPro" id="IPR017930">
    <property type="entry name" value="Myb_dom"/>
</dbReference>
<evidence type="ECO:0000259" key="5">
    <source>
        <dbReference type="PROSITE" id="PS50090"/>
    </source>
</evidence>
<evidence type="ECO:0000256" key="2">
    <source>
        <dbReference type="ARBA" id="ARBA00023163"/>
    </source>
</evidence>
<dbReference type="PROSITE" id="PS51294">
    <property type="entry name" value="HTH_MYB"/>
    <property type="match status" value="1"/>
</dbReference>
<name>A0A8T1W2N5_9STRA</name>
<protein>
    <recommendedName>
        <fullName evidence="9">Myb-like DNA-binding protein</fullName>
    </recommendedName>
</protein>
<dbReference type="NCBIfam" id="TIGR01557">
    <property type="entry name" value="myb_SHAQKYF"/>
    <property type="match status" value="1"/>
</dbReference>
<dbReference type="InterPro" id="IPR001005">
    <property type="entry name" value="SANT/Myb"/>
</dbReference>
<evidence type="ECO:0000313" key="8">
    <source>
        <dbReference type="Proteomes" id="UP000694044"/>
    </source>
</evidence>
<feature type="region of interest" description="Disordered" evidence="4">
    <location>
        <begin position="275"/>
        <end position="299"/>
    </location>
</feature>
<dbReference type="CDD" id="cd00167">
    <property type="entry name" value="SANT"/>
    <property type="match status" value="1"/>
</dbReference>
<organism evidence="7 8">
    <name type="scientific">Phytophthora pseudosyringae</name>
    <dbReference type="NCBI Taxonomy" id="221518"/>
    <lineage>
        <taxon>Eukaryota</taxon>
        <taxon>Sar</taxon>
        <taxon>Stramenopiles</taxon>
        <taxon>Oomycota</taxon>
        <taxon>Peronosporomycetes</taxon>
        <taxon>Peronosporales</taxon>
        <taxon>Peronosporaceae</taxon>
        <taxon>Phytophthora</taxon>
    </lineage>
</organism>
<keyword evidence="3" id="KW-0539">Nucleus</keyword>
<evidence type="ECO:0008006" key="9">
    <source>
        <dbReference type="Google" id="ProtNLM"/>
    </source>
</evidence>
<dbReference type="PANTHER" id="PTHR12802">
    <property type="entry name" value="SWI/SNF COMPLEX-RELATED"/>
    <property type="match status" value="1"/>
</dbReference>
<feature type="domain" description="Myb-like" evidence="5">
    <location>
        <begin position="356"/>
        <end position="401"/>
    </location>
</feature>
<sequence>MASEVDQAVCKCDGERSLLNPLNWNELQQPEARNAKFRLASFWSSAHTFRQRTGVGWTSFQLNILHPMVWAVATCWFEHVQVGRPDLGIFHMHQVGQTLAERERARLQLELPDDERWRSSISAKKYSSGALTPSAFTPRYAMGETEIARRARLRQDDGAARVYQRCNQTQERGRNGGARTELLILEFDYWSDSTSQYQLVRRPRDYHQHTPDPLDTFRLAVVGRNQISHHQVSPKHDSESVSFSCPLTQVSASQAVRTTPKRTFMSFGMAERHQVRAHDSKLDGSAQEKKAEHKSIDKEAAADDDYDDLRLSTSSIIELDRKDLLIVKDGTVRVAESLDREQQQLDANGEVVKASGTWTKAEHERFLRAMETFPKGPWKAIAEMVATRTVRQTQTHAQKYREKLARRMRGLRNRNGTLQTAPMAVGVGSYPHHVSPYANVPSRVYHPGAMGYVSSVPMTSMAAIPLARATSLPAMSMHSSPLHHATSYASPPMSDSMAMVSSEFSQLSTSTISSAFIGNASYPASWEANATEIKPTVPDFDESMDFLMDVYSTNPSQINTVVPQQSSGLTVTPTACIPRTPQTPMSSLVMKRHPGYGFTQQPQMNHVKHFTHMDNGVNREQGAKGV</sequence>
<evidence type="ECO:0000256" key="1">
    <source>
        <dbReference type="ARBA" id="ARBA00023015"/>
    </source>
</evidence>
<evidence type="ECO:0000256" key="3">
    <source>
        <dbReference type="ARBA" id="ARBA00023242"/>
    </source>
</evidence>
<keyword evidence="8" id="KW-1185">Reference proteome</keyword>
<dbReference type="SMART" id="SM00717">
    <property type="entry name" value="SANT"/>
    <property type="match status" value="1"/>
</dbReference>
<dbReference type="Proteomes" id="UP000694044">
    <property type="component" value="Unassembled WGS sequence"/>
</dbReference>
<dbReference type="GO" id="GO:0003677">
    <property type="term" value="F:DNA binding"/>
    <property type="evidence" value="ECO:0007669"/>
    <property type="project" value="InterPro"/>
</dbReference>
<evidence type="ECO:0000259" key="6">
    <source>
        <dbReference type="PROSITE" id="PS51294"/>
    </source>
</evidence>
<dbReference type="EMBL" id="JAGDFM010000092">
    <property type="protein sequence ID" value="KAG7386818.1"/>
    <property type="molecule type" value="Genomic_DNA"/>
</dbReference>
<keyword evidence="1" id="KW-0805">Transcription regulation</keyword>
<dbReference type="PROSITE" id="PS50090">
    <property type="entry name" value="MYB_LIKE"/>
    <property type="match status" value="1"/>
</dbReference>
<feature type="domain" description="HTH myb-type" evidence="6">
    <location>
        <begin position="356"/>
        <end position="405"/>
    </location>
</feature>
<keyword evidence="2" id="KW-0804">Transcription</keyword>
<dbReference type="OrthoDB" id="118550at2759"/>
<reference evidence="7" key="1">
    <citation type="submission" date="2021-02" db="EMBL/GenBank/DDBJ databases">
        <authorList>
            <person name="Palmer J.M."/>
        </authorList>
    </citation>
    <scope>NUCLEOTIDE SEQUENCE</scope>
    <source>
        <strain evidence="7">SCRP734</strain>
    </source>
</reference>
<proteinExistence type="predicted"/>
<dbReference type="PANTHER" id="PTHR12802:SF155">
    <property type="entry name" value="DEUBIQUITINASE MYSM1"/>
    <property type="match status" value="1"/>
</dbReference>
<dbReference type="AlphaFoldDB" id="A0A8T1W2N5"/>
<gene>
    <name evidence="7" type="ORF">PHYPSEUDO_015215</name>
</gene>
<evidence type="ECO:0000313" key="7">
    <source>
        <dbReference type="EMBL" id="KAG7386818.1"/>
    </source>
</evidence>